<dbReference type="GO" id="GO:0006357">
    <property type="term" value="P:regulation of transcription by RNA polymerase II"/>
    <property type="evidence" value="ECO:0007669"/>
    <property type="project" value="EnsemblFungi"/>
</dbReference>
<proteinExistence type="inferred from homology"/>
<dbReference type="PROSITE" id="PS50082">
    <property type="entry name" value="WD_REPEATS_2"/>
    <property type="match status" value="6"/>
</dbReference>
<evidence type="ECO:0000256" key="10">
    <source>
        <dbReference type="ARBA" id="ARBA00023242"/>
    </source>
</evidence>
<evidence type="ECO:0000256" key="11">
    <source>
        <dbReference type="PROSITE-ProRule" id="PRU00221"/>
    </source>
</evidence>
<dbReference type="InParanoid" id="W2RW07"/>
<keyword evidence="7 11" id="KW-0853">WD repeat</keyword>
<dbReference type="GO" id="GO:0033588">
    <property type="term" value="C:elongator holoenzyme complex"/>
    <property type="evidence" value="ECO:0007669"/>
    <property type="project" value="EnsemblFungi"/>
</dbReference>
<dbReference type="GO" id="GO:0005634">
    <property type="term" value="C:nucleus"/>
    <property type="evidence" value="ECO:0007669"/>
    <property type="project" value="UniProtKB-SubCell"/>
</dbReference>
<feature type="repeat" description="WD" evidence="11">
    <location>
        <begin position="288"/>
        <end position="322"/>
    </location>
</feature>
<dbReference type="Pfam" id="PF00400">
    <property type="entry name" value="WD40"/>
    <property type="match status" value="6"/>
</dbReference>
<dbReference type="eggNOG" id="KOG1063">
    <property type="taxonomic scope" value="Eukaryota"/>
</dbReference>
<evidence type="ECO:0000256" key="6">
    <source>
        <dbReference type="ARBA" id="ARBA00022490"/>
    </source>
</evidence>
<dbReference type="GO" id="GO:0008017">
    <property type="term" value="F:microtubule binding"/>
    <property type="evidence" value="ECO:0007669"/>
    <property type="project" value="EnsemblFungi"/>
</dbReference>
<dbReference type="GeneID" id="19972116"/>
<dbReference type="STRING" id="1220924.W2RW07"/>
<dbReference type="UniPathway" id="UPA00988"/>
<keyword evidence="9" id="KW-0677">Repeat</keyword>
<gene>
    <name evidence="13" type="ORF">HMPREF1541_04777</name>
</gene>
<dbReference type="Proteomes" id="UP000030752">
    <property type="component" value="Unassembled WGS sequence"/>
</dbReference>
<dbReference type="PROSITE" id="PS50061">
    <property type="entry name" value="ETS_DOMAIN_3"/>
    <property type="match status" value="1"/>
</dbReference>
<dbReference type="PROSITE" id="PS50294">
    <property type="entry name" value="WD_REPEATS_REGION"/>
    <property type="match status" value="3"/>
</dbReference>
<comment type="pathway">
    <text evidence="3">tRNA modification; 5-methoxycarbonylmethyl-2-thiouridine-tRNA biosynthesis.</text>
</comment>
<evidence type="ECO:0000256" key="1">
    <source>
        <dbReference type="ARBA" id="ARBA00004123"/>
    </source>
</evidence>
<organism evidence="13 14">
    <name type="scientific">Cyphellophora europaea (strain CBS 101466)</name>
    <name type="common">Phialophora europaea</name>
    <dbReference type="NCBI Taxonomy" id="1220924"/>
    <lineage>
        <taxon>Eukaryota</taxon>
        <taxon>Fungi</taxon>
        <taxon>Dikarya</taxon>
        <taxon>Ascomycota</taxon>
        <taxon>Pezizomycotina</taxon>
        <taxon>Eurotiomycetes</taxon>
        <taxon>Chaetothyriomycetidae</taxon>
        <taxon>Chaetothyriales</taxon>
        <taxon>Cyphellophoraceae</taxon>
        <taxon>Cyphellophora</taxon>
    </lineage>
</organism>
<evidence type="ECO:0000256" key="2">
    <source>
        <dbReference type="ARBA" id="ARBA00004496"/>
    </source>
</evidence>
<feature type="repeat" description="WD" evidence="11">
    <location>
        <begin position="657"/>
        <end position="690"/>
    </location>
</feature>
<feature type="repeat" description="WD" evidence="11">
    <location>
        <begin position="394"/>
        <end position="424"/>
    </location>
</feature>
<dbReference type="VEuPathDB" id="FungiDB:HMPREF1541_04777"/>
<dbReference type="InterPro" id="IPR036322">
    <property type="entry name" value="WD40_repeat_dom_sf"/>
</dbReference>
<feature type="repeat" description="WD" evidence="11">
    <location>
        <begin position="106"/>
        <end position="137"/>
    </location>
</feature>
<dbReference type="SMART" id="SM00320">
    <property type="entry name" value="WD40"/>
    <property type="match status" value="8"/>
</dbReference>
<feature type="repeat" description="WD" evidence="11">
    <location>
        <begin position="55"/>
        <end position="92"/>
    </location>
</feature>
<dbReference type="FunFam" id="2.130.10.10:FF:000400">
    <property type="entry name" value="Elongator acetyltransferase complex subunit 2"/>
    <property type="match status" value="1"/>
</dbReference>
<keyword evidence="10" id="KW-0539">Nucleus</keyword>
<dbReference type="GO" id="GO:0003700">
    <property type="term" value="F:DNA-binding transcription factor activity"/>
    <property type="evidence" value="ECO:0007669"/>
    <property type="project" value="InterPro"/>
</dbReference>
<evidence type="ECO:0000313" key="14">
    <source>
        <dbReference type="Proteomes" id="UP000030752"/>
    </source>
</evidence>
<name>W2RW07_CYPE1</name>
<dbReference type="GO" id="GO:0002098">
    <property type="term" value="P:tRNA wobble uridine modification"/>
    <property type="evidence" value="ECO:0007669"/>
    <property type="project" value="EnsemblFungi"/>
</dbReference>
<dbReference type="Gene3D" id="2.130.10.10">
    <property type="entry name" value="YVTN repeat-like/Quinoprotein amine dehydrogenase"/>
    <property type="match status" value="4"/>
</dbReference>
<dbReference type="InterPro" id="IPR000418">
    <property type="entry name" value="Ets_dom"/>
</dbReference>
<feature type="repeat" description="WD" evidence="11">
    <location>
        <begin position="206"/>
        <end position="250"/>
    </location>
</feature>
<dbReference type="PANTHER" id="PTHR44111:SF1">
    <property type="entry name" value="ELONGATOR COMPLEX PROTEIN 2"/>
    <property type="match status" value="1"/>
</dbReference>
<keyword evidence="8" id="KW-0819">tRNA processing</keyword>
<dbReference type="InterPro" id="IPR037289">
    <property type="entry name" value="Elp2"/>
</dbReference>
<dbReference type="PANTHER" id="PTHR44111">
    <property type="entry name" value="ELONGATOR COMPLEX PROTEIN 2"/>
    <property type="match status" value="1"/>
</dbReference>
<evidence type="ECO:0000256" key="4">
    <source>
        <dbReference type="ARBA" id="ARBA00005881"/>
    </source>
</evidence>
<evidence type="ECO:0000259" key="12">
    <source>
        <dbReference type="PROSITE" id="PS50061"/>
    </source>
</evidence>
<accession>W2RW07</accession>
<sequence length="811" mass="87569">MDSLAAAEYISTGGNRHSAASDWSSHSGILAYGADQNIALWRPIDEDVRGIYALLNGHGAKVTAIRFLKEPNDHDLSEIIVSGSADGEVRIWTAGEEDQWSCTATVKGHEGAVNCIATSVNGELLATGGADSVIKLWRWQDGGLTLVSATKTQPRFIPLSLALGHFRDSASTNSAFLVAGGTRNDVYVYALNHLRTQPEVKHCATLSGHEGWIRCLSLRSLKSGAYLLASTSADKYVRLWKFSSGEEQPNGIVRDNADIAVDRGSLTAKVQTVSADENSFAITFEALLLGHEDWVYSAAWNPSPESEQLLTASADGSLTIWEPDPSSGIWVSVTRLGEISGQKGATTATGSAGGFWNALWSPEGNAVTCLGRTGGWRLWIFDLGQQYWTQKTAVTGHVGSANGISWAPNGSYLLSTGSDQTTRLHAEWRRGTKRTWHEFARPQIHGYDLNCVSSTTGSQFASGADEKLLRVFDEPKSTARLLERLCRVQEPQEESLPEVASIPVLGLSNKAMDEAAGIDDAPESNGFDQAPVVDNSASFEQLQEPPAEDLLARHTLWPEREKLYGHGYEISESASNGHTLATACKASSLDHAVIRLYDTTTWDEIRPPLSAHTLTVTRLAWSPGPDSLLLSVGRDRQWAIFKQTQASQSWQLLQSNPKAHSRMILDAAWCPEGSRVFFATAGRDKSIKLWAQEQPDKEFALSQTISRKTAVTAVAITATSKSNVVCLAAGEDDGTMSVHLIDAGEGMALVGSLTLPARDCPATTVNRLAWRLVAPSQDKDGPGIPLAVASADSSVRILRIDVQCLIDGVQP</sequence>
<evidence type="ECO:0000313" key="13">
    <source>
        <dbReference type="EMBL" id="ETN40500.1"/>
    </source>
</evidence>
<dbReference type="GO" id="GO:0005737">
    <property type="term" value="C:cytoplasm"/>
    <property type="evidence" value="ECO:0007669"/>
    <property type="project" value="UniProtKB-SubCell"/>
</dbReference>
<dbReference type="CDD" id="cd00200">
    <property type="entry name" value="WD40"/>
    <property type="match status" value="1"/>
</dbReference>
<evidence type="ECO:0000256" key="8">
    <source>
        <dbReference type="ARBA" id="ARBA00022694"/>
    </source>
</evidence>
<evidence type="ECO:0000256" key="7">
    <source>
        <dbReference type="ARBA" id="ARBA00022574"/>
    </source>
</evidence>
<evidence type="ECO:0000256" key="5">
    <source>
        <dbReference type="ARBA" id="ARBA00020267"/>
    </source>
</evidence>
<evidence type="ECO:0000256" key="9">
    <source>
        <dbReference type="ARBA" id="ARBA00022737"/>
    </source>
</evidence>
<dbReference type="EMBL" id="KB822720">
    <property type="protein sequence ID" value="ETN40500.1"/>
    <property type="molecule type" value="Genomic_DNA"/>
</dbReference>
<keyword evidence="14" id="KW-1185">Reference proteome</keyword>
<comment type="similarity">
    <text evidence="4">Belongs to the WD repeat ELP2 family.</text>
</comment>
<dbReference type="AlphaFoldDB" id="W2RW07"/>
<feature type="domain" description="ETS" evidence="12">
    <location>
        <begin position="385"/>
        <end position="465"/>
    </location>
</feature>
<dbReference type="InterPro" id="IPR015943">
    <property type="entry name" value="WD40/YVTN_repeat-like_dom_sf"/>
</dbReference>
<dbReference type="RefSeq" id="XP_008717343.1">
    <property type="nucleotide sequence ID" value="XM_008719121.1"/>
</dbReference>
<dbReference type="GO" id="GO:0043565">
    <property type="term" value="F:sequence-specific DNA binding"/>
    <property type="evidence" value="ECO:0007669"/>
    <property type="project" value="InterPro"/>
</dbReference>
<dbReference type="OrthoDB" id="27911at2759"/>
<dbReference type="FunCoup" id="W2RW07">
    <property type="interactions" value="1095"/>
</dbReference>
<dbReference type="SUPFAM" id="SSF50978">
    <property type="entry name" value="WD40 repeat-like"/>
    <property type="match status" value="2"/>
</dbReference>
<protein>
    <recommendedName>
        <fullName evidence="5">Elongator complex protein 2</fullName>
    </recommendedName>
</protein>
<dbReference type="GO" id="GO:0032447">
    <property type="term" value="P:protein urmylation"/>
    <property type="evidence" value="ECO:0007669"/>
    <property type="project" value="EnsemblFungi"/>
</dbReference>
<comment type="subcellular location">
    <subcellularLocation>
        <location evidence="2">Cytoplasm</location>
    </subcellularLocation>
    <subcellularLocation>
        <location evidence="1">Nucleus</location>
    </subcellularLocation>
</comment>
<dbReference type="HOGENOM" id="CLU_006430_0_0_1"/>
<keyword evidence="6" id="KW-0963">Cytoplasm</keyword>
<reference evidence="13 14" key="1">
    <citation type="submission" date="2013-03" db="EMBL/GenBank/DDBJ databases">
        <title>The Genome Sequence of Phialophora europaea CBS 101466.</title>
        <authorList>
            <consortium name="The Broad Institute Genomics Platform"/>
            <person name="Cuomo C."/>
            <person name="de Hoog S."/>
            <person name="Gorbushina A."/>
            <person name="Walker B."/>
            <person name="Young S.K."/>
            <person name="Zeng Q."/>
            <person name="Gargeya S."/>
            <person name="Fitzgerald M."/>
            <person name="Haas B."/>
            <person name="Abouelleil A."/>
            <person name="Allen A.W."/>
            <person name="Alvarado L."/>
            <person name="Arachchi H.M."/>
            <person name="Berlin A.M."/>
            <person name="Chapman S.B."/>
            <person name="Gainer-Dewar J."/>
            <person name="Goldberg J."/>
            <person name="Griggs A."/>
            <person name="Gujja S."/>
            <person name="Hansen M."/>
            <person name="Howarth C."/>
            <person name="Imamovic A."/>
            <person name="Ireland A."/>
            <person name="Larimer J."/>
            <person name="McCowan C."/>
            <person name="Murphy C."/>
            <person name="Pearson M."/>
            <person name="Poon T.W."/>
            <person name="Priest M."/>
            <person name="Roberts A."/>
            <person name="Saif S."/>
            <person name="Shea T."/>
            <person name="Sisk P."/>
            <person name="Sykes S."/>
            <person name="Wortman J."/>
            <person name="Nusbaum C."/>
            <person name="Birren B."/>
        </authorList>
    </citation>
    <scope>NUCLEOTIDE SEQUENCE [LARGE SCALE GENOMIC DNA]</scope>
    <source>
        <strain evidence="13 14">CBS 101466</strain>
    </source>
</reference>
<dbReference type="InterPro" id="IPR001680">
    <property type="entry name" value="WD40_rpt"/>
</dbReference>
<evidence type="ECO:0000256" key="3">
    <source>
        <dbReference type="ARBA" id="ARBA00005043"/>
    </source>
</evidence>